<dbReference type="GO" id="GO:0046872">
    <property type="term" value="F:metal ion binding"/>
    <property type="evidence" value="ECO:0007669"/>
    <property type="project" value="UniProtKB-KW"/>
</dbReference>
<evidence type="ECO:0000256" key="2">
    <source>
        <dbReference type="ARBA" id="ARBA00004918"/>
    </source>
</evidence>
<reference evidence="12" key="1">
    <citation type="submission" date="2023-03" db="EMBL/GenBank/DDBJ databases">
        <authorList>
            <person name="Julca I."/>
        </authorList>
    </citation>
    <scope>NUCLEOTIDE SEQUENCE</scope>
</reference>
<dbReference type="GO" id="GO:0009805">
    <property type="term" value="P:coumarin biosynthetic process"/>
    <property type="evidence" value="ECO:0007669"/>
    <property type="project" value="UniProtKB-ARBA"/>
</dbReference>
<sequence>MAEVGITDANSLFDFVAKKGYGIKGLVDSGIVEVPPLYIQPPYERVTKKISHPNTNFNHHASVPIDLSKLDGPDNDKVVEAIVRAAETLGFFQVTNHGIDLDLLDSLPEAAHRFFEQPAEVKAGFLKGVSPTPLVKYATSFAPEKEKFLQWRDYINMTYTNDADAEKYWPDVCKRELVEYIKSSHKMVLQLFKILIENLGVTMEESKFESLIGTKVVNMNYYPACPNPEVTIGVKRHSDIGILTVLAQDDIGGLYVKVSDDDDTQEEGKKEEWIEIPPIPSALVVNIGDSLQILSNGRYKSPEHKVRTTNEKARVSIPHFVAPRPSQKIGPLPQLVKHDGGALYREVLYENYMKNFFSQAHEGKNALEFAEINRHNQG</sequence>
<evidence type="ECO:0000256" key="10">
    <source>
        <dbReference type="RuleBase" id="RU003682"/>
    </source>
</evidence>
<dbReference type="EMBL" id="OX459123">
    <property type="protein sequence ID" value="CAI9108409.1"/>
    <property type="molecule type" value="Genomic_DNA"/>
</dbReference>
<dbReference type="PRINTS" id="PR00682">
    <property type="entry name" value="IPNSYNTHASE"/>
</dbReference>
<evidence type="ECO:0000256" key="6">
    <source>
        <dbReference type="ARBA" id="ARBA00022964"/>
    </source>
</evidence>
<dbReference type="SUPFAM" id="SSF51197">
    <property type="entry name" value="Clavaminate synthase-like"/>
    <property type="match status" value="1"/>
</dbReference>
<dbReference type="InterPro" id="IPR005123">
    <property type="entry name" value="Oxoglu/Fe-dep_dioxygenase_dom"/>
</dbReference>
<dbReference type="Pfam" id="PF03171">
    <property type="entry name" value="2OG-FeII_Oxy"/>
    <property type="match status" value="1"/>
</dbReference>
<dbReference type="InterPro" id="IPR044861">
    <property type="entry name" value="IPNS-like_FE2OG_OXY"/>
</dbReference>
<dbReference type="EC" id="1.14.11.61" evidence="4"/>
<evidence type="ECO:0000256" key="1">
    <source>
        <dbReference type="ARBA" id="ARBA00001961"/>
    </source>
</evidence>
<comment type="pathway">
    <text evidence="2">Phenylpropanoid metabolism.</text>
</comment>
<dbReference type="Pfam" id="PF14226">
    <property type="entry name" value="DIOX_N"/>
    <property type="match status" value="1"/>
</dbReference>
<evidence type="ECO:0000256" key="4">
    <source>
        <dbReference type="ARBA" id="ARBA00012885"/>
    </source>
</evidence>
<evidence type="ECO:0000256" key="9">
    <source>
        <dbReference type="ARBA" id="ARBA00048503"/>
    </source>
</evidence>
<feature type="domain" description="Fe2OG dioxygenase" evidence="11">
    <location>
        <begin position="207"/>
        <end position="323"/>
    </location>
</feature>
<dbReference type="InterPro" id="IPR026992">
    <property type="entry name" value="DIOX_N"/>
</dbReference>
<comment type="similarity">
    <text evidence="3 10">Belongs to the iron/ascorbate-dependent oxidoreductase family.</text>
</comment>
<dbReference type="PROSITE" id="PS51471">
    <property type="entry name" value="FE2OG_OXY"/>
    <property type="match status" value="1"/>
</dbReference>
<evidence type="ECO:0000313" key="13">
    <source>
        <dbReference type="Proteomes" id="UP001161247"/>
    </source>
</evidence>
<dbReference type="GO" id="GO:0016706">
    <property type="term" value="F:2-oxoglutarate-dependent dioxygenase activity"/>
    <property type="evidence" value="ECO:0007669"/>
    <property type="project" value="UniProtKB-ARBA"/>
</dbReference>
<keyword evidence="5 10" id="KW-0479">Metal-binding</keyword>
<dbReference type="PANTHER" id="PTHR10209">
    <property type="entry name" value="OXIDOREDUCTASE, 2OG-FE II OXYGENASE FAMILY PROTEIN"/>
    <property type="match status" value="1"/>
</dbReference>
<keyword evidence="7 10" id="KW-0560">Oxidoreductase</keyword>
<dbReference type="Gene3D" id="2.60.120.330">
    <property type="entry name" value="B-lactam Antibiotic, Isopenicillin N Synthase, Chain"/>
    <property type="match status" value="1"/>
</dbReference>
<evidence type="ECO:0000256" key="8">
    <source>
        <dbReference type="ARBA" id="ARBA00023004"/>
    </source>
</evidence>
<dbReference type="GO" id="GO:0002238">
    <property type="term" value="P:response to molecule of fungal origin"/>
    <property type="evidence" value="ECO:0007669"/>
    <property type="project" value="UniProtKB-ARBA"/>
</dbReference>
<accession>A0AAV1DL29</accession>
<comment type="cofactor">
    <cofactor evidence="1">
        <name>L-ascorbate</name>
        <dbReference type="ChEBI" id="CHEBI:38290"/>
    </cofactor>
</comment>
<organism evidence="12 13">
    <name type="scientific">Oldenlandia corymbosa var. corymbosa</name>
    <dbReference type="NCBI Taxonomy" id="529605"/>
    <lineage>
        <taxon>Eukaryota</taxon>
        <taxon>Viridiplantae</taxon>
        <taxon>Streptophyta</taxon>
        <taxon>Embryophyta</taxon>
        <taxon>Tracheophyta</taxon>
        <taxon>Spermatophyta</taxon>
        <taxon>Magnoliopsida</taxon>
        <taxon>eudicotyledons</taxon>
        <taxon>Gunneridae</taxon>
        <taxon>Pentapetalae</taxon>
        <taxon>asterids</taxon>
        <taxon>lamiids</taxon>
        <taxon>Gentianales</taxon>
        <taxon>Rubiaceae</taxon>
        <taxon>Rubioideae</taxon>
        <taxon>Spermacoceae</taxon>
        <taxon>Hedyotis-Oldenlandia complex</taxon>
        <taxon>Oldenlandia</taxon>
    </lineage>
</organism>
<protein>
    <recommendedName>
        <fullName evidence="4">feruloyl-CoA 6-hydroxylase</fullName>
        <ecNumber evidence="4">1.14.11.61</ecNumber>
    </recommendedName>
</protein>
<keyword evidence="8 10" id="KW-0408">Iron</keyword>
<evidence type="ECO:0000259" key="11">
    <source>
        <dbReference type="PROSITE" id="PS51471"/>
    </source>
</evidence>
<keyword evidence="13" id="KW-1185">Reference proteome</keyword>
<dbReference type="PANTHER" id="PTHR10209:SF230">
    <property type="entry name" value="SCOPOLETIN 8-HYDROXYLASE"/>
    <property type="match status" value="1"/>
</dbReference>
<proteinExistence type="inferred from homology"/>
<dbReference type="InterPro" id="IPR027443">
    <property type="entry name" value="IPNS-like_sf"/>
</dbReference>
<comment type="catalytic activity">
    <reaction evidence="9">
        <text>(E)-feruloyl-CoA + 2-oxoglutarate + O2 = (E)-6-hydroxyferuloyl-CoA + succinate + CO2</text>
        <dbReference type="Rhea" id="RHEA:57856"/>
        <dbReference type="ChEBI" id="CHEBI:15379"/>
        <dbReference type="ChEBI" id="CHEBI:16526"/>
        <dbReference type="ChEBI" id="CHEBI:16810"/>
        <dbReference type="ChEBI" id="CHEBI:30031"/>
        <dbReference type="ChEBI" id="CHEBI:87305"/>
        <dbReference type="ChEBI" id="CHEBI:142390"/>
        <dbReference type="EC" id="1.14.11.61"/>
    </reaction>
</comment>
<gene>
    <name evidence="12" type="ORF">OLC1_LOCUS16505</name>
</gene>
<evidence type="ECO:0000256" key="5">
    <source>
        <dbReference type="ARBA" id="ARBA00022723"/>
    </source>
</evidence>
<dbReference type="FunFam" id="2.60.120.330:FF:000023">
    <property type="entry name" value="Feruloyl CoA ortho-hydroxylase 1"/>
    <property type="match status" value="1"/>
</dbReference>
<evidence type="ECO:0000256" key="3">
    <source>
        <dbReference type="ARBA" id="ARBA00008056"/>
    </source>
</evidence>
<keyword evidence="6" id="KW-0223">Dioxygenase</keyword>
<dbReference type="Proteomes" id="UP001161247">
    <property type="component" value="Chromosome 6"/>
</dbReference>
<evidence type="ECO:0000313" key="12">
    <source>
        <dbReference type="EMBL" id="CAI9108409.1"/>
    </source>
</evidence>
<name>A0AAV1DL29_OLDCO</name>
<evidence type="ECO:0000256" key="7">
    <source>
        <dbReference type="ARBA" id="ARBA00023002"/>
    </source>
</evidence>
<dbReference type="AlphaFoldDB" id="A0AAV1DL29"/>